<name>A0A1R1YL28_9FUNG</name>
<accession>A0A1R1YL28</accession>
<organism evidence="1 2">
    <name type="scientific">Smittium culicis</name>
    <dbReference type="NCBI Taxonomy" id="133412"/>
    <lineage>
        <taxon>Eukaryota</taxon>
        <taxon>Fungi</taxon>
        <taxon>Fungi incertae sedis</taxon>
        <taxon>Zoopagomycota</taxon>
        <taxon>Kickxellomycotina</taxon>
        <taxon>Harpellomycetes</taxon>
        <taxon>Harpellales</taxon>
        <taxon>Legeriomycetaceae</taxon>
        <taxon>Smittium</taxon>
    </lineage>
</organism>
<comment type="caution">
    <text evidence="1">The sequence shown here is derived from an EMBL/GenBank/DDBJ whole genome shotgun (WGS) entry which is preliminary data.</text>
</comment>
<keyword evidence="2" id="KW-1185">Reference proteome</keyword>
<proteinExistence type="predicted"/>
<dbReference type="EMBL" id="LSSM01000931">
    <property type="protein sequence ID" value="OMJ27584.1"/>
    <property type="molecule type" value="Genomic_DNA"/>
</dbReference>
<protein>
    <submittedName>
        <fullName evidence="1">Uncharacterized protein</fullName>
    </submittedName>
</protein>
<evidence type="ECO:0000313" key="1">
    <source>
        <dbReference type="EMBL" id="OMJ27584.1"/>
    </source>
</evidence>
<evidence type="ECO:0000313" key="2">
    <source>
        <dbReference type="Proteomes" id="UP000187429"/>
    </source>
</evidence>
<gene>
    <name evidence="1" type="ORF">AYI69_g2976</name>
</gene>
<sequence>MFASTMRAMLSDVAATIAEAAESHSGDPEQFRNRGRLALFKSDGPNYRTVDRFGYRGDGIQNPLQEPPLSLSGIEVISGPNSVKEKNDTGEALVSTGAVWASVKMGGSWR</sequence>
<reference evidence="2" key="1">
    <citation type="submission" date="2017-01" db="EMBL/GenBank/DDBJ databases">
        <authorList>
            <person name="Wang Y."/>
            <person name="White M."/>
            <person name="Kvist S."/>
            <person name="Moncalvo J.-M."/>
        </authorList>
    </citation>
    <scope>NUCLEOTIDE SEQUENCE [LARGE SCALE GENOMIC DNA]</scope>
    <source>
        <strain evidence="2">ID-206-W2</strain>
    </source>
</reference>
<dbReference type="AlphaFoldDB" id="A0A1R1YL28"/>
<dbReference type="Proteomes" id="UP000187429">
    <property type="component" value="Unassembled WGS sequence"/>
</dbReference>